<dbReference type="PANTHER" id="PTHR43292:SF3">
    <property type="entry name" value="ACYL-COA DEHYDROGENASE FADE29"/>
    <property type="match status" value="1"/>
</dbReference>
<dbReference type="Pfam" id="PF02771">
    <property type="entry name" value="Acyl-CoA_dh_N"/>
    <property type="match status" value="1"/>
</dbReference>
<keyword evidence="1" id="KW-0560">Oxidoreductase</keyword>
<dbReference type="PANTHER" id="PTHR43292">
    <property type="entry name" value="ACYL-COA DEHYDROGENASE"/>
    <property type="match status" value="1"/>
</dbReference>
<accession>A0A934SY75</accession>
<dbReference type="RefSeq" id="WP_200598104.1">
    <property type="nucleotide sequence ID" value="NZ_JAEPBG010000025.1"/>
</dbReference>
<dbReference type="InterPro" id="IPR037069">
    <property type="entry name" value="AcylCoA_DH/ox_N_sf"/>
</dbReference>
<sequence length="113" mass="12493">MAAPVACERLDCTRLGASYGGTGWSMTQRFIFESERPAAGAPNVVPFGLKMVDTVIYTFGNEEQKQRFLSRILRSKDWWCKGYSEASAGTDLTALSTRADLTVDEYIVNGTKL</sequence>
<dbReference type="AlphaFoldDB" id="A0A934SY75"/>
<evidence type="ECO:0000313" key="3">
    <source>
        <dbReference type="EMBL" id="MBK4738735.1"/>
    </source>
</evidence>
<name>A0A934SY75_9BURK</name>
<evidence type="ECO:0000259" key="2">
    <source>
        <dbReference type="Pfam" id="PF02771"/>
    </source>
</evidence>
<dbReference type="Gene3D" id="1.10.540.10">
    <property type="entry name" value="Acyl-CoA dehydrogenase/oxidase, N-terminal domain"/>
    <property type="match status" value="1"/>
</dbReference>
<protein>
    <submittedName>
        <fullName evidence="3">Acyl-CoA dehydrogenase family protein</fullName>
    </submittedName>
</protein>
<dbReference type="InterPro" id="IPR009100">
    <property type="entry name" value="AcylCoA_DH/oxidase_NM_dom_sf"/>
</dbReference>
<evidence type="ECO:0000313" key="4">
    <source>
        <dbReference type="Proteomes" id="UP000622890"/>
    </source>
</evidence>
<dbReference type="InterPro" id="IPR046373">
    <property type="entry name" value="Acyl-CoA_Oxase/DH_mid-dom_sf"/>
</dbReference>
<dbReference type="Gene3D" id="2.40.110.10">
    <property type="entry name" value="Butyryl-CoA Dehydrogenase, subunit A, domain 2"/>
    <property type="match status" value="1"/>
</dbReference>
<evidence type="ECO:0000256" key="1">
    <source>
        <dbReference type="ARBA" id="ARBA00023002"/>
    </source>
</evidence>
<gene>
    <name evidence="3" type="ORF">JJB74_29335</name>
</gene>
<dbReference type="InterPro" id="IPR013786">
    <property type="entry name" value="AcylCoA_DH/ox_N"/>
</dbReference>
<dbReference type="InterPro" id="IPR052161">
    <property type="entry name" value="Mycobact_Acyl-CoA_DH"/>
</dbReference>
<dbReference type="SUPFAM" id="SSF56645">
    <property type="entry name" value="Acyl-CoA dehydrogenase NM domain-like"/>
    <property type="match status" value="1"/>
</dbReference>
<organism evidence="3 4">
    <name type="scientific">Noviherbaspirillum pedocola</name>
    <dbReference type="NCBI Taxonomy" id="2801341"/>
    <lineage>
        <taxon>Bacteria</taxon>
        <taxon>Pseudomonadati</taxon>
        <taxon>Pseudomonadota</taxon>
        <taxon>Betaproteobacteria</taxon>
        <taxon>Burkholderiales</taxon>
        <taxon>Oxalobacteraceae</taxon>
        <taxon>Noviherbaspirillum</taxon>
    </lineage>
</organism>
<dbReference type="GO" id="GO:0005886">
    <property type="term" value="C:plasma membrane"/>
    <property type="evidence" value="ECO:0007669"/>
    <property type="project" value="TreeGrafter"/>
</dbReference>
<reference evidence="3" key="1">
    <citation type="submission" date="2021-01" db="EMBL/GenBank/DDBJ databases">
        <title>Genome sequence of strain Noviherbaspirillum sp. DKR-6.</title>
        <authorList>
            <person name="Chaudhary D.K."/>
        </authorList>
    </citation>
    <scope>NUCLEOTIDE SEQUENCE</scope>
    <source>
        <strain evidence="3">DKR-6</strain>
    </source>
</reference>
<proteinExistence type="predicted"/>
<comment type="caution">
    <text evidence="3">The sequence shown here is derived from an EMBL/GenBank/DDBJ whole genome shotgun (WGS) entry which is preliminary data.</text>
</comment>
<keyword evidence="4" id="KW-1185">Reference proteome</keyword>
<feature type="domain" description="Acyl-CoA dehydrogenase/oxidase N-terminal" evidence="2">
    <location>
        <begin position="17"/>
        <end position="74"/>
    </location>
</feature>
<dbReference type="GO" id="GO:0050660">
    <property type="term" value="F:flavin adenine dinucleotide binding"/>
    <property type="evidence" value="ECO:0007669"/>
    <property type="project" value="InterPro"/>
</dbReference>
<dbReference type="GO" id="GO:0016627">
    <property type="term" value="F:oxidoreductase activity, acting on the CH-CH group of donors"/>
    <property type="evidence" value="ECO:0007669"/>
    <property type="project" value="InterPro"/>
</dbReference>
<dbReference type="Proteomes" id="UP000622890">
    <property type="component" value="Unassembled WGS sequence"/>
</dbReference>
<dbReference type="EMBL" id="JAEPBG010000025">
    <property type="protein sequence ID" value="MBK4738735.1"/>
    <property type="molecule type" value="Genomic_DNA"/>
</dbReference>